<comment type="subcellular location">
    <subcellularLocation>
        <location evidence="1">Cytoplasm</location>
        <location evidence="1">Cytoskeleton</location>
    </subcellularLocation>
</comment>
<reference evidence="12 13" key="1">
    <citation type="journal article" date="2010" name="Nature">
        <title>The Ectocarpus genome and the independent evolution of multicellularity in brown algae.</title>
        <authorList>
            <person name="Cock J.M."/>
            <person name="Sterck L."/>
            <person name="Rouze P."/>
            <person name="Scornet D."/>
            <person name="Allen A.E."/>
            <person name="Amoutzias G."/>
            <person name="Anthouard V."/>
            <person name="Artiguenave F."/>
            <person name="Aury J.M."/>
            <person name="Badger J.H."/>
            <person name="Beszteri B."/>
            <person name="Billiau K."/>
            <person name="Bonnet E."/>
            <person name="Bothwell J.H."/>
            <person name="Bowler C."/>
            <person name="Boyen C."/>
            <person name="Brownlee C."/>
            <person name="Carrano C.J."/>
            <person name="Charrier B."/>
            <person name="Cho G.Y."/>
            <person name="Coelho S.M."/>
            <person name="Collen J."/>
            <person name="Corre E."/>
            <person name="Da Silva C."/>
            <person name="Delage L."/>
            <person name="Delaroque N."/>
            <person name="Dittami S.M."/>
            <person name="Doulbeau S."/>
            <person name="Elias M."/>
            <person name="Farnham G."/>
            <person name="Gachon C.M."/>
            <person name="Gschloessl B."/>
            <person name="Heesch S."/>
            <person name="Jabbari K."/>
            <person name="Jubin C."/>
            <person name="Kawai H."/>
            <person name="Kimura K."/>
            <person name="Kloareg B."/>
            <person name="Kupper F.C."/>
            <person name="Lang D."/>
            <person name="Le Bail A."/>
            <person name="Leblanc C."/>
            <person name="Lerouge P."/>
            <person name="Lohr M."/>
            <person name="Lopez P.J."/>
            <person name="Martens C."/>
            <person name="Maumus F."/>
            <person name="Michel G."/>
            <person name="Miranda-Saavedra D."/>
            <person name="Morales J."/>
            <person name="Moreau H."/>
            <person name="Motomura T."/>
            <person name="Nagasato C."/>
            <person name="Napoli C.A."/>
            <person name="Nelson D.R."/>
            <person name="Nyvall-Collen P."/>
            <person name="Peters A.F."/>
            <person name="Pommier C."/>
            <person name="Potin P."/>
            <person name="Poulain J."/>
            <person name="Quesneville H."/>
            <person name="Read B."/>
            <person name="Rensing S.A."/>
            <person name="Ritter A."/>
            <person name="Rousvoal S."/>
            <person name="Samanta M."/>
            <person name="Samson G."/>
            <person name="Schroeder D.C."/>
            <person name="Segurens B."/>
            <person name="Strittmatter M."/>
            <person name="Tonon T."/>
            <person name="Tregear J.W."/>
            <person name="Valentin K."/>
            <person name="von Dassow P."/>
            <person name="Yamagishi T."/>
            <person name="Van de Peer Y."/>
            <person name="Wincker P."/>
        </authorList>
    </citation>
    <scope>NUCLEOTIDE SEQUENCE [LARGE SCALE GENOMIC DNA]</scope>
    <source>
        <strain evidence="13">Ec32 / CCAP1310/4</strain>
    </source>
</reference>
<dbReference type="GO" id="GO:0007018">
    <property type="term" value="P:microtubule-based movement"/>
    <property type="evidence" value="ECO:0007669"/>
    <property type="project" value="InterPro"/>
</dbReference>
<keyword evidence="13" id="KW-1185">Reference proteome</keyword>
<evidence type="ECO:0000313" key="12">
    <source>
        <dbReference type="EMBL" id="CBJ29449.1"/>
    </source>
</evidence>
<evidence type="ECO:0000256" key="6">
    <source>
        <dbReference type="ARBA" id="ARBA00023175"/>
    </source>
</evidence>
<dbReference type="GO" id="GO:0005876">
    <property type="term" value="C:spindle microtubule"/>
    <property type="evidence" value="ECO:0007669"/>
    <property type="project" value="TreeGrafter"/>
</dbReference>
<keyword evidence="2" id="KW-0963">Cytoplasm</keyword>
<feature type="domain" description="Kinesin motor" evidence="11">
    <location>
        <begin position="263"/>
        <end position="567"/>
    </location>
</feature>
<keyword evidence="5 8" id="KW-0067">ATP-binding</keyword>
<keyword evidence="6 8" id="KW-0505">Motor protein</keyword>
<evidence type="ECO:0000256" key="1">
    <source>
        <dbReference type="ARBA" id="ARBA00004245"/>
    </source>
</evidence>
<evidence type="ECO:0000256" key="2">
    <source>
        <dbReference type="ARBA" id="ARBA00022490"/>
    </source>
</evidence>
<dbReference type="STRING" id="2880.D7FKQ0"/>
<dbReference type="PRINTS" id="PR00380">
    <property type="entry name" value="KINESINHEAVY"/>
</dbReference>
<dbReference type="eggNOG" id="KOG0241">
    <property type="taxonomic scope" value="Eukaryota"/>
</dbReference>
<feature type="compositionally biased region" description="Low complexity" evidence="10">
    <location>
        <begin position="100"/>
        <end position="110"/>
    </location>
</feature>
<feature type="region of interest" description="Disordered" evidence="10">
    <location>
        <begin position="1248"/>
        <end position="1346"/>
    </location>
</feature>
<feature type="region of interest" description="Disordered" evidence="10">
    <location>
        <begin position="2257"/>
        <end position="2447"/>
    </location>
</feature>
<feature type="compositionally biased region" description="Basic and acidic residues" evidence="10">
    <location>
        <begin position="1662"/>
        <end position="1673"/>
    </location>
</feature>
<feature type="region of interest" description="Disordered" evidence="10">
    <location>
        <begin position="446"/>
        <end position="478"/>
    </location>
</feature>
<feature type="compositionally biased region" description="Low complexity" evidence="10">
    <location>
        <begin position="1147"/>
        <end position="1161"/>
    </location>
</feature>
<feature type="coiled-coil region" evidence="9">
    <location>
        <begin position="1801"/>
        <end position="1863"/>
    </location>
</feature>
<keyword evidence="7" id="KW-0206">Cytoskeleton</keyword>
<feature type="compositionally biased region" description="Basic and acidic residues" evidence="10">
    <location>
        <begin position="1255"/>
        <end position="1269"/>
    </location>
</feature>
<feature type="compositionally biased region" description="Basic and acidic residues" evidence="10">
    <location>
        <begin position="1725"/>
        <end position="1738"/>
    </location>
</feature>
<dbReference type="GO" id="GO:0090307">
    <property type="term" value="P:mitotic spindle assembly"/>
    <property type="evidence" value="ECO:0007669"/>
    <property type="project" value="TreeGrafter"/>
</dbReference>
<dbReference type="InParanoid" id="D7FKQ0"/>
<feature type="coiled-coil region" evidence="9">
    <location>
        <begin position="1738"/>
        <end position="1772"/>
    </location>
</feature>
<dbReference type="OMA" id="WEMDDNL"/>
<feature type="compositionally biased region" description="Gly residues" evidence="10">
    <location>
        <begin position="839"/>
        <end position="854"/>
    </location>
</feature>
<dbReference type="InterPro" id="IPR047149">
    <property type="entry name" value="KIF11-like"/>
</dbReference>
<feature type="region of interest" description="Disordered" evidence="10">
    <location>
        <begin position="1710"/>
        <end position="1738"/>
    </location>
</feature>
<feature type="region of interest" description="Disordered" evidence="10">
    <location>
        <begin position="1372"/>
        <end position="1569"/>
    </location>
</feature>
<feature type="binding site" evidence="8">
    <location>
        <begin position="276"/>
        <end position="283"/>
    </location>
    <ligand>
        <name>ATP</name>
        <dbReference type="ChEBI" id="CHEBI:30616"/>
    </ligand>
</feature>
<feature type="compositionally biased region" description="Basic and acidic residues" evidence="10">
    <location>
        <begin position="2384"/>
        <end position="2399"/>
    </location>
</feature>
<feature type="compositionally biased region" description="Basic and acidic residues" evidence="10">
    <location>
        <begin position="911"/>
        <end position="921"/>
    </location>
</feature>
<gene>
    <name evidence="12" type="ORF">Esi_0147_0025</name>
</gene>
<feature type="compositionally biased region" description="Polar residues" evidence="10">
    <location>
        <begin position="167"/>
        <end position="180"/>
    </location>
</feature>
<evidence type="ECO:0000313" key="13">
    <source>
        <dbReference type="Proteomes" id="UP000002630"/>
    </source>
</evidence>
<feature type="region of interest" description="Disordered" evidence="10">
    <location>
        <begin position="1174"/>
        <end position="1193"/>
    </location>
</feature>
<dbReference type="EMBL" id="FN649736">
    <property type="protein sequence ID" value="CBJ29449.1"/>
    <property type="molecule type" value="Genomic_DNA"/>
</dbReference>
<dbReference type="GO" id="GO:0005524">
    <property type="term" value="F:ATP binding"/>
    <property type="evidence" value="ECO:0007669"/>
    <property type="project" value="UniProtKB-UniRule"/>
</dbReference>
<feature type="compositionally biased region" description="Basic and acidic residues" evidence="10">
    <location>
        <begin position="1322"/>
        <end position="1346"/>
    </location>
</feature>
<feature type="compositionally biased region" description="Gly residues" evidence="10">
    <location>
        <begin position="820"/>
        <end position="832"/>
    </location>
</feature>
<feature type="compositionally biased region" description="Polar residues" evidence="10">
    <location>
        <begin position="896"/>
        <end position="908"/>
    </location>
</feature>
<feature type="compositionally biased region" description="Low complexity" evidence="10">
    <location>
        <begin position="118"/>
        <end position="142"/>
    </location>
</feature>
<dbReference type="GO" id="GO:0072686">
    <property type="term" value="C:mitotic spindle"/>
    <property type="evidence" value="ECO:0007669"/>
    <property type="project" value="TreeGrafter"/>
</dbReference>
<feature type="compositionally biased region" description="Basic and acidic residues" evidence="10">
    <location>
        <begin position="1483"/>
        <end position="1520"/>
    </location>
</feature>
<feature type="coiled-coil region" evidence="9">
    <location>
        <begin position="2032"/>
        <end position="2109"/>
    </location>
</feature>
<feature type="compositionally biased region" description="Basic and acidic residues" evidence="10">
    <location>
        <begin position="1646"/>
        <end position="1655"/>
    </location>
</feature>
<dbReference type="InterPro" id="IPR036961">
    <property type="entry name" value="Kinesin_motor_dom_sf"/>
</dbReference>
<feature type="compositionally biased region" description="Basic and acidic residues" evidence="10">
    <location>
        <begin position="1294"/>
        <end position="1314"/>
    </location>
</feature>
<feature type="coiled-coil region" evidence="9">
    <location>
        <begin position="2139"/>
        <end position="2219"/>
    </location>
</feature>
<keyword evidence="9" id="KW-0175">Coiled coil</keyword>
<feature type="region of interest" description="Disordered" evidence="10">
    <location>
        <begin position="1581"/>
        <end position="1633"/>
    </location>
</feature>
<evidence type="ECO:0000256" key="4">
    <source>
        <dbReference type="ARBA" id="ARBA00022741"/>
    </source>
</evidence>
<feature type="compositionally biased region" description="Basic and acidic residues" evidence="10">
    <location>
        <begin position="2312"/>
        <end position="2322"/>
    </location>
</feature>
<feature type="region of interest" description="Disordered" evidence="10">
    <location>
        <begin position="25"/>
        <end position="190"/>
    </location>
</feature>
<feature type="compositionally biased region" description="Polar residues" evidence="10">
    <location>
        <begin position="1029"/>
        <end position="1041"/>
    </location>
</feature>
<dbReference type="Gene3D" id="3.40.850.10">
    <property type="entry name" value="Kinesin motor domain"/>
    <property type="match status" value="1"/>
</dbReference>
<organism evidence="12 13">
    <name type="scientific">Ectocarpus siliculosus</name>
    <name type="common">Brown alga</name>
    <name type="synonym">Conferva siliculosa</name>
    <dbReference type="NCBI Taxonomy" id="2880"/>
    <lineage>
        <taxon>Eukaryota</taxon>
        <taxon>Sar</taxon>
        <taxon>Stramenopiles</taxon>
        <taxon>Ochrophyta</taxon>
        <taxon>PX clade</taxon>
        <taxon>Phaeophyceae</taxon>
        <taxon>Ectocarpales</taxon>
        <taxon>Ectocarpaceae</taxon>
        <taxon>Ectocarpus</taxon>
    </lineage>
</organism>
<keyword evidence="3" id="KW-0493">Microtubule</keyword>
<protein>
    <recommendedName>
        <fullName evidence="11">Kinesin motor domain-containing protein</fullName>
    </recommendedName>
</protein>
<feature type="compositionally biased region" description="Polar residues" evidence="10">
    <location>
        <begin position="661"/>
        <end position="687"/>
    </location>
</feature>
<dbReference type="GO" id="GO:0008017">
    <property type="term" value="F:microtubule binding"/>
    <property type="evidence" value="ECO:0007669"/>
    <property type="project" value="InterPro"/>
</dbReference>
<accession>D7FKQ0</accession>
<feature type="compositionally biased region" description="Basic and acidic residues" evidence="10">
    <location>
        <begin position="1374"/>
        <end position="1388"/>
    </location>
</feature>
<comment type="similarity">
    <text evidence="8">Belongs to the TRAFAC class myosin-kinesin ATPase superfamily. Kinesin family.</text>
</comment>
<feature type="region of interest" description="Disordered" evidence="10">
    <location>
        <begin position="620"/>
        <end position="1161"/>
    </location>
</feature>
<evidence type="ECO:0000256" key="7">
    <source>
        <dbReference type="ARBA" id="ARBA00023212"/>
    </source>
</evidence>
<dbReference type="PROSITE" id="PS00411">
    <property type="entry name" value="KINESIN_MOTOR_1"/>
    <property type="match status" value="1"/>
</dbReference>
<evidence type="ECO:0000256" key="8">
    <source>
        <dbReference type="PROSITE-ProRule" id="PRU00283"/>
    </source>
</evidence>
<evidence type="ECO:0000256" key="5">
    <source>
        <dbReference type="ARBA" id="ARBA00022840"/>
    </source>
</evidence>
<dbReference type="InterPro" id="IPR019821">
    <property type="entry name" value="Kinesin_motor_CS"/>
</dbReference>
<dbReference type="SMART" id="SM00129">
    <property type="entry name" value="KISc"/>
    <property type="match status" value="1"/>
</dbReference>
<dbReference type="PANTHER" id="PTHR47970">
    <property type="entry name" value="KINESIN-LIKE PROTEIN KIF11"/>
    <property type="match status" value="1"/>
</dbReference>
<evidence type="ECO:0000256" key="9">
    <source>
        <dbReference type="SAM" id="Coils"/>
    </source>
</evidence>
<dbReference type="GO" id="GO:0008574">
    <property type="term" value="F:plus-end-directed microtubule motor activity"/>
    <property type="evidence" value="ECO:0007669"/>
    <property type="project" value="TreeGrafter"/>
</dbReference>
<dbReference type="InterPro" id="IPR001752">
    <property type="entry name" value="Kinesin_motor_dom"/>
</dbReference>
<keyword evidence="4 8" id="KW-0547">Nucleotide-binding</keyword>
<sequence>MNHETLGEAPADALTAVDDAADSVVESGISSGKGGGEKTRSMSEGVEAATAISSQEEETSNLDNDPAPPKLKQASDPAVGGGEMSSLPSRLQISHSERFSPSSSRNSSPQRGRRGRRASSGSPSRSLSASLNNSLGERPGVARGRRTVGGGSSGMPSSGTRGLGNEARSSLSNRTSPRTSHSPDTKRTSMSFGDFVAASNTELSLLESSRLSANGKRPRDRNALRVAVRIRPLIEREKGSRAVTCDGGDGRMVVVNPIKFKASADAGFNCSCFAYGHTGSGKTYSMFGCSDTANLPDNDEALAAPPQGECFGLVPRVCFSLLNRLEEANTDILKQEPGTSSVGVSVQFIEIYNDRIRDLLHAGADSSALRVREHPQTGPYVDNLVPVKVESWSQLRQLLALGTSARSEADTPENIKSSRGHAILTMEVNTPTGPSRVQMVDLAGSEREVVANSRSSDGRTGRERGAGGSGGSVDGRTVSQRLTLSQRLRETAQIKKALSNLGIIIKGLSRGDTPVGLPFRDSILTWLLKEALSGRAHTTMLATVSPSSNSYVETMSTLKYAERLKKANAHLNKDSGGARVTTPSDGMKKEMASLVEKLGADGIEAKRQVLYQTVSDPQQRIAKLTAKDPRRRRTSSGGSAAPIGDRRSGDEDVVAPRRTSFPGSLSSQRFGWKATTPSRASGRTRSPSGAGGTGAWGSPINTPDDASLEGNVLDEGPEQDKHGAGIRVGTMGDDGRDKENSTGEGAGAGITDGGSAPLGVTSPEPEAPSFKAGLLEGGYFGRNPDLPLYSESDSESAGGGNAEGATGENTDGIPGSVTGDEGGGGGGGGDGVPGSVTGDRGGGGGGHDGGGGGSIINANGHEESVAVMQLDGSADGGRDNSVGEQRPQAWLPSPGSGASPTWAGTSSSEDAEPHNRSRTDANSEGATAGMSTVAAEGGDAATIPTCPPVSDRGDAPPRPETTGTHVTGSSDTYVGGSTDTFFGEPSDPHETGSTGMMTGRVPNWGETSGNDIAGPTVEPTAEGPDSRRASGTQVAGSTSVPTGGPAGGREPSGKATESTTVRMGEVADSPVLTGRVPDTATSSAPPSRRITWSVDEVESTGNGRHHPAGRTGDQRRHEAQAQGPPVDSGRRNQQHAEERDDPPLPLPETLALNSSVESGGGAAALAASGVFDVTGTSAEGEGDSVSVGDVDSLDGSGVRAEAWARPPHPAHDHQEGRQGVAGGSGGVASTDTRGLIEELMQQIEQLKASNASLTEEARRLQDELRRSKESEEEAWAIGDDTAKEFQTRLASMQRDLEEQASRAREAERKARDADASSQLLDDVQRRMREAERRADGAEAREEDLVARENDARARLAASEAALEEQLTAAGEAQRLLDESRSQAKEAEQRAAAAAARAEELEARANDNRAQLERSKAAAREREALEGDAQRLVDDSRCRAEEADQRAAEAEAREARLKAHASDARTRLESVQAALEGQEATAEEAQRLLDESRRRAEEAERRAAGAAAREAELDAMVKDARAQMSDSQAQRAEEAERLVGESRRRAEEAERRTAGAEARAAELEGRAKDALAETSGLQAELVEADQRVEESRRRVEEAEQRAAGAEAREQEVESCASDTRTRLKDSQAALKDQKAVTQEIEQLLDASRRQATEAEQRAAGAEARGDQLEARANDARAQLEASKAALKDQTTMTEEAERKVRQIQAALEATGSGVGTAVAASQRSAGQERERAAEAEVRANRAVTKANELTCLVDEHENRLRKARASLEAEGSRADGAEVRERRTAALAEELAGVVKEKDTRLARLQQALEGEGARADEMEASKRAAESRVRELERETERRLRDLERVEREAKASLDAVRAAAETDMDHAAQRTDAIVEERDRCLEQVEAERTEVLRLAGELNDLRAAAEQEATAGREKEAALKAMLASETEASRAEQVEVEDLLSLISSAQDPESGGRTADDAAASIPGARAAIEAQWAKHEASRRRVQALEDDNRALKQREAEAQANLDRLGLLEEERDFLLREKDTLVGRLGNLEARQASLQERERQAENREGEAALARDGLEDQVRGLKERLARETDLRAKEAKEFADRLKEKEDQAEEQLGDTLKQVMEGVKSQAGHIRGTVTQLEEERDRAISGKQAAVKELEDIKCELEAVKKEKSEARSDFDEQMKQSARERAALWLAVNKLDVLEAAKDSAIKELQKEGEDKARALKVLQAHNAGLTRELGQVDMSLMQALEDNGLTLDSVRLQNTPMSRRLGRRRPSSHDPVGITNGRAAGSPPPEPEEIDYGNMYPVAGRGDGTPWQQSPTRLDMEGGRERPPRSHSRAVGRPGRREEDSRTRKHMTRTRSAGPEGYYAGDGGRMHSGSGASSQTDRWDPAINTIEREIEQLSERLDTGRVRRVSSQADLPGEDPSRGGKRLRLRTEVSPPRTQEVKKRERRAQPQVT</sequence>
<feature type="region of interest" description="Disordered" evidence="10">
    <location>
        <begin position="1646"/>
        <end position="1675"/>
    </location>
</feature>
<feature type="compositionally biased region" description="Basic and acidic residues" evidence="10">
    <location>
        <begin position="1128"/>
        <end position="1142"/>
    </location>
</feature>
<dbReference type="SUPFAM" id="SSF57997">
    <property type="entry name" value="Tropomyosin"/>
    <property type="match status" value="1"/>
</dbReference>
<feature type="region of interest" description="Disordered" evidence="10">
    <location>
        <begin position="1202"/>
        <end position="1232"/>
    </location>
</feature>
<name>D7FKQ0_ECTSI</name>
<dbReference type="Proteomes" id="UP000002630">
    <property type="component" value="Linkage Group LG11"/>
</dbReference>
<proteinExistence type="inferred from homology"/>
<evidence type="ECO:0000256" key="3">
    <source>
        <dbReference type="ARBA" id="ARBA00022701"/>
    </source>
</evidence>
<feature type="compositionally biased region" description="Low complexity" evidence="10">
    <location>
        <begin position="1183"/>
        <end position="1193"/>
    </location>
</feature>
<dbReference type="InterPro" id="IPR027417">
    <property type="entry name" value="P-loop_NTPase"/>
</dbReference>
<evidence type="ECO:0000256" key="10">
    <source>
        <dbReference type="SAM" id="MobiDB-lite"/>
    </source>
</evidence>
<dbReference type="EMBL" id="FN648046">
    <property type="protein sequence ID" value="CBJ29449.1"/>
    <property type="molecule type" value="Genomic_DNA"/>
</dbReference>
<feature type="compositionally biased region" description="Low complexity" evidence="10">
    <location>
        <begin position="803"/>
        <end position="819"/>
    </location>
</feature>
<feature type="compositionally biased region" description="Basic and acidic residues" evidence="10">
    <location>
        <begin position="1530"/>
        <end position="1569"/>
    </location>
</feature>
<dbReference type="PROSITE" id="PS50067">
    <property type="entry name" value="KINESIN_MOTOR_2"/>
    <property type="match status" value="1"/>
</dbReference>
<feature type="compositionally biased region" description="Basic and acidic residues" evidence="10">
    <location>
        <begin position="456"/>
        <end position="465"/>
    </location>
</feature>
<dbReference type="PANTHER" id="PTHR47970:SF12">
    <property type="entry name" value="KINESIN FAMILY MEMBER 11"/>
    <property type="match status" value="1"/>
</dbReference>
<feature type="coiled-coil region" evidence="9">
    <location>
        <begin position="1980"/>
        <end position="2007"/>
    </location>
</feature>
<dbReference type="GO" id="GO:0051231">
    <property type="term" value="P:spindle elongation"/>
    <property type="evidence" value="ECO:0007669"/>
    <property type="project" value="TreeGrafter"/>
</dbReference>
<feature type="compositionally biased region" description="Basic and acidic residues" evidence="10">
    <location>
        <begin position="1396"/>
        <end position="1467"/>
    </location>
</feature>
<dbReference type="OrthoDB" id="10380064at2759"/>
<dbReference type="SUPFAM" id="SSF52540">
    <property type="entry name" value="P-loop containing nucleoside triphosphate hydrolases"/>
    <property type="match status" value="1"/>
</dbReference>
<evidence type="ECO:0000259" key="11">
    <source>
        <dbReference type="PROSITE" id="PS50067"/>
    </source>
</evidence>
<feature type="compositionally biased region" description="Polar residues" evidence="10">
    <location>
        <begin position="961"/>
        <end position="980"/>
    </location>
</feature>
<dbReference type="Pfam" id="PF00225">
    <property type="entry name" value="Kinesin"/>
    <property type="match status" value="2"/>
</dbReference>
<feature type="compositionally biased region" description="Low complexity" evidence="10">
    <location>
        <begin position="1710"/>
        <end position="1720"/>
    </location>
</feature>
<feature type="compositionally biased region" description="Basic and acidic residues" evidence="10">
    <location>
        <begin position="1583"/>
        <end position="1610"/>
    </location>
</feature>